<dbReference type="RefSeq" id="WP_119340813.1">
    <property type="nucleotide sequence ID" value="NZ_BJXL01000095.1"/>
</dbReference>
<dbReference type="AlphaFoldDB" id="A0A511R439"/>
<name>A0A511R439_9DEIN</name>
<evidence type="ECO:0000313" key="1">
    <source>
        <dbReference type="EMBL" id="GEM84364.1"/>
    </source>
</evidence>
<dbReference type="OrthoDB" id="25766at2"/>
<dbReference type="EMBL" id="BJXL01000095">
    <property type="protein sequence ID" value="GEM84364.1"/>
    <property type="molecule type" value="Genomic_DNA"/>
</dbReference>
<accession>A0A511R439</accession>
<dbReference type="Proteomes" id="UP000321197">
    <property type="component" value="Unassembled WGS sequence"/>
</dbReference>
<protein>
    <submittedName>
        <fullName evidence="1">Uncharacterized protein</fullName>
    </submittedName>
</protein>
<sequence>MDNRLRLLLIVALLGSFALYSWRGLGEVFRERGRYTDALGLIPAATPPLRFGVPSLQELAVRYHLEPAQATCALCHIGQESAKQLNPFGRDYQVIVRRMLDETVAADSPEARSIFQLNAVQVRQAIQEVTQDGLDSDGDGFDNDLELLFGFWPGEAQSRPSLSPQTLLGYRAQLRQLAQNGQLEALLRGQSPTEATPNFWGFSKSQLPLVRPERLWLYQTALMPDSKR</sequence>
<proteinExistence type="predicted"/>
<evidence type="ECO:0000313" key="2">
    <source>
        <dbReference type="Proteomes" id="UP000321197"/>
    </source>
</evidence>
<organism evidence="1 2">
    <name type="scientific">Meiothermus hypogaeus NBRC 106114</name>
    <dbReference type="NCBI Taxonomy" id="1227553"/>
    <lineage>
        <taxon>Bacteria</taxon>
        <taxon>Thermotogati</taxon>
        <taxon>Deinococcota</taxon>
        <taxon>Deinococci</taxon>
        <taxon>Thermales</taxon>
        <taxon>Thermaceae</taxon>
        <taxon>Meiothermus</taxon>
    </lineage>
</organism>
<comment type="caution">
    <text evidence="1">The sequence shown here is derived from an EMBL/GenBank/DDBJ whole genome shotgun (WGS) entry which is preliminary data.</text>
</comment>
<reference evidence="1 2" key="1">
    <citation type="submission" date="2019-07" db="EMBL/GenBank/DDBJ databases">
        <title>Whole genome shotgun sequence of Meiothermus hypogaeus NBRC 106114.</title>
        <authorList>
            <person name="Hosoyama A."/>
            <person name="Uohara A."/>
            <person name="Ohji S."/>
            <person name="Ichikawa N."/>
        </authorList>
    </citation>
    <scope>NUCLEOTIDE SEQUENCE [LARGE SCALE GENOMIC DNA]</scope>
    <source>
        <strain evidence="1 2">NBRC 106114</strain>
    </source>
</reference>
<gene>
    <name evidence="1" type="ORF">MHY01S_25300</name>
</gene>